<accession>A0A1H7LU67</accession>
<dbReference type="STRING" id="1287727.SAMN05443999_103136"/>
<proteinExistence type="predicted"/>
<reference evidence="1 2" key="1">
    <citation type="submission" date="2016-10" db="EMBL/GenBank/DDBJ databases">
        <authorList>
            <person name="de Groot N.N."/>
        </authorList>
    </citation>
    <scope>NUCLEOTIDE SEQUENCE [LARGE SCALE GENOMIC DNA]</scope>
    <source>
        <strain evidence="1 2">DSM 100674</strain>
    </source>
</reference>
<sequence length="313" mass="35796">MQNSSTIISSDLSGLGWQAWRDRAAELVEREGYAVPLGRKHAAILIRRKSTLLVTFETHARMAELSPEAHPLGWTMVKGLEWSHLCLVSEEDTWFRDQRVYGFFDRLIDEGFFDNFDQVIFYGAGPCGYAAAAFSVAAPGAKVVMLRPQATLDPERSEWDDRYIRMRRTSFTDRFGYAPDMLDGAAEAVLLYDPEVELDAMHAALFSHPKLLRFRTRFLGYRIEPELLQMRVLLRILAQTASGKLTRSSLARLFRARRNAPCYLTRLLQELMAEERDHLTILLCQNVLARELGGPRFRKALQLAETRLQVQQG</sequence>
<dbReference type="RefSeq" id="WP_093033709.1">
    <property type="nucleotide sequence ID" value="NZ_FOAG01000003.1"/>
</dbReference>
<evidence type="ECO:0000313" key="2">
    <source>
        <dbReference type="Proteomes" id="UP000199582"/>
    </source>
</evidence>
<dbReference type="AlphaFoldDB" id="A0A1H7LU67"/>
<dbReference type="Proteomes" id="UP000199582">
    <property type="component" value="Unassembled WGS sequence"/>
</dbReference>
<dbReference type="EMBL" id="FOAG01000003">
    <property type="protein sequence ID" value="SEL02480.1"/>
    <property type="molecule type" value="Genomic_DNA"/>
</dbReference>
<dbReference type="OrthoDB" id="7840273at2"/>
<evidence type="ECO:0000313" key="1">
    <source>
        <dbReference type="EMBL" id="SEL02480.1"/>
    </source>
</evidence>
<keyword evidence="2" id="KW-1185">Reference proteome</keyword>
<organism evidence="1 2">
    <name type="scientific">Roseovarius azorensis</name>
    <dbReference type="NCBI Taxonomy" id="1287727"/>
    <lineage>
        <taxon>Bacteria</taxon>
        <taxon>Pseudomonadati</taxon>
        <taxon>Pseudomonadota</taxon>
        <taxon>Alphaproteobacteria</taxon>
        <taxon>Rhodobacterales</taxon>
        <taxon>Roseobacteraceae</taxon>
        <taxon>Roseovarius</taxon>
    </lineage>
</organism>
<name>A0A1H7LU67_9RHOB</name>
<evidence type="ECO:0008006" key="3">
    <source>
        <dbReference type="Google" id="ProtNLM"/>
    </source>
</evidence>
<gene>
    <name evidence="1" type="ORF">SAMN05443999_103136</name>
</gene>
<protein>
    <recommendedName>
        <fullName evidence="3">Phosphoadenosine phosphosulfate reductase</fullName>
    </recommendedName>
</protein>